<dbReference type="PANTHER" id="PTHR10545">
    <property type="entry name" value="DIAMINE N-ACETYLTRANSFERASE"/>
    <property type="match status" value="1"/>
</dbReference>
<dbReference type="SUPFAM" id="SSF55729">
    <property type="entry name" value="Acyl-CoA N-acyltransferases (Nat)"/>
    <property type="match status" value="1"/>
</dbReference>
<dbReference type="PANTHER" id="PTHR10545:SF42">
    <property type="entry name" value="ACETYLTRANSFERASE"/>
    <property type="match status" value="1"/>
</dbReference>
<keyword evidence="2" id="KW-0012">Acyltransferase</keyword>
<keyword evidence="5" id="KW-1185">Reference proteome</keyword>
<dbReference type="InterPro" id="IPR016181">
    <property type="entry name" value="Acyl_CoA_acyltransferase"/>
</dbReference>
<evidence type="ECO:0000313" key="5">
    <source>
        <dbReference type="Proteomes" id="UP001386437"/>
    </source>
</evidence>
<dbReference type="Proteomes" id="UP001386437">
    <property type="component" value="Unassembled WGS sequence"/>
</dbReference>
<dbReference type="Pfam" id="PF00583">
    <property type="entry name" value="Acetyltransf_1"/>
    <property type="match status" value="1"/>
</dbReference>
<dbReference type="InterPro" id="IPR000182">
    <property type="entry name" value="GNAT_dom"/>
</dbReference>
<dbReference type="Gene3D" id="3.40.630.30">
    <property type="match status" value="1"/>
</dbReference>
<evidence type="ECO:0000256" key="1">
    <source>
        <dbReference type="ARBA" id="ARBA00022679"/>
    </source>
</evidence>
<protein>
    <submittedName>
        <fullName evidence="4">GNAT family N-acetyltransferase</fullName>
    </submittedName>
</protein>
<dbReference type="InterPro" id="IPR051016">
    <property type="entry name" value="Diverse_Substrate_AcTransf"/>
</dbReference>
<dbReference type="PROSITE" id="PS51186">
    <property type="entry name" value="GNAT"/>
    <property type="match status" value="1"/>
</dbReference>
<accession>A0ABU8IVK5</accession>
<keyword evidence="1" id="KW-0808">Transferase</keyword>
<dbReference type="EMBL" id="JACFYJ010000037">
    <property type="protein sequence ID" value="MEI5999665.1"/>
    <property type="molecule type" value="Genomic_DNA"/>
</dbReference>
<evidence type="ECO:0000313" key="4">
    <source>
        <dbReference type="EMBL" id="MEI5999665.1"/>
    </source>
</evidence>
<gene>
    <name evidence="4" type="ORF">H3V53_21385</name>
</gene>
<name>A0ABU8IVK5_9BURK</name>
<proteinExistence type="predicted"/>
<sequence length="168" mass="19029">MLRQYPSIQEGAPAVSQAVKIRSVTPADYEAWLPLWDGYNRFYGRFDATAVPREITQLTWARFFDGLEPMHAMVAERDDGMLVGLVHYLYHRSTISAGSRCYLHDLFTLESERGKGVGRALIEAVYEAAKAAGAERVYWLTHESNRTARRLYDTVAELPGSVVYIKPL</sequence>
<reference evidence="4 5" key="1">
    <citation type="journal article" date="2022" name="Arch. Microbiol.">
        <title>Paraburkholderia bengalensis sp. nov. isolated from roots of Oryza sativa, IR64.</title>
        <authorList>
            <person name="Nag P."/>
            <person name="Mondal N."/>
            <person name="Sarkar J."/>
            <person name="Das S."/>
        </authorList>
    </citation>
    <scope>NUCLEOTIDE SEQUENCE [LARGE SCALE GENOMIC DNA]</scope>
    <source>
        <strain evidence="4 5">IR64_4_BI</strain>
    </source>
</reference>
<organism evidence="4 5">
    <name type="scientific">Paraburkholderia bengalensis</name>
    <dbReference type="NCBI Taxonomy" id="2747562"/>
    <lineage>
        <taxon>Bacteria</taxon>
        <taxon>Pseudomonadati</taxon>
        <taxon>Pseudomonadota</taxon>
        <taxon>Betaproteobacteria</taxon>
        <taxon>Burkholderiales</taxon>
        <taxon>Burkholderiaceae</taxon>
        <taxon>Paraburkholderia</taxon>
    </lineage>
</organism>
<dbReference type="CDD" id="cd04301">
    <property type="entry name" value="NAT_SF"/>
    <property type="match status" value="1"/>
</dbReference>
<feature type="domain" description="N-acetyltransferase" evidence="3">
    <location>
        <begin position="19"/>
        <end position="168"/>
    </location>
</feature>
<evidence type="ECO:0000256" key="2">
    <source>
        <dbReference type="ARBA" id="ARBA00023315"/>
    </source>
</evidence>
<comment type="caution">
    <text evidence="4">The sequence shown here is derived from an EMBL/GenBank/DDBJ whole genome shotgun (WGS) entry which is preliminary data.</text>
</comment>
<evidence type="ECO:0000259" key="3">
    <source>
        <dbReference type="PROSITE" id="PS51186"/>
    </source>
</evidence>